<protein>
    <submittedName>
        <fullName evidence="1">Uncharacterized protein</fullName>
    </submittedName>
</protein>
<evidence type="ECO:0000313" key="2">
    <source>
        <dbReference type="Proteomes" id="UP001596147"/>
    </source>
</evidence>
<sequence>MKYLLSLILALLLMGCDGPPNPKSMDESITVEETSWAYEFVRVENKSYIITKEKADTTLVGEFIGEVRRNIVDRDTDAKFKVENLDTNSLKTGTKLYRSLEHANKIIYEIHEGEYFFATEYR</sequence>
<reference evidence="2" key="1">
    <citation type="journal article" date="2019" name="Int. J. Syst. Evol. Microbiol.">
        <title>The Global Catalogue of Microorganisms (GCM) 10K type strain sequencing project: providing services to taxonomists for standard genome sequencing and annotation.</title>
        <authorList>
            <consortium name="The Broad Institute Genomics Platform"/>
            <consortium name="The Broad Institute Genome Sequencing Center for Infectious Disease"/>
            <person name="Wu L."/>
            <person name="Ma J."/>
        </authorList>
    </citation>
    <scope>NUCLEOTIDE SEQUENCE [LARGE SCALE GENOMIC DNA]</scope>
    <source>
        <strain evidence="2">CGMCC 1.12237</strain>
    </source>
</reference>
<proteinExistence type="predicted"/>
<dbReference type="RefSeq" id="WP_382348269.1">
    <property type="nucleotide sequence ID" value="NZ_JBHSMC010000003.1"/>
</dbReference>
<comment type="caution">
    <text evidence="1">The sequence shown here is derived from an EMBL/GenBank/DDBJ whole genome shotgun (WGS) entry which is preliminary data.</text>
</comment>
<name>A0ABW0LE02_9BACI</name>
<gene>
    <name evidence="1" type="ORF">ACFPM4_04625</name>
</gene>
<accession>A0ABW0LE02</accession>
<dbReference type="PROSITE" id="PS51257">
    <property type="entry name" value="PROKAR_LIPOPROTEIN"/>
    <property type="match status" value="1"/>
</dbReference>
<organism evidence="1 2">
    <name type="scientific">Lederbergia graminis</name>
    <dbReference type="NCBI Taxonomy" id="735518"/>
    <lineage>
        <taxon>Bacteria</taxon>
        <taxon>Bacillati</taxon>
        <taxon>Bacillota</taxon>
        <taxon>Bacilli</taxon>
        <taxon>Bacillales</taxon>
        <taxon>Bacillaceae</taxon>
        <taxon>Lederbergia</taxon>
    </lineage>
</organism>
<evidence type="ECO:0000313" key="1">
    <source>
        <dbReference type="EMBL" id="MFC5464039.1"/>
    </source>
</evidence>
<dbReference type="Proteomes" id="UP001596147">
    <property type="component" value="Unassembled WGS sequence"/>
</dbReference>
<dbReference type="EMBL" id="JBHSMC010000003">
    <property type="protein sequence ID" value="MFC5464039.1"/>
    <property type="molecule type" value="Genomic_DNA"/>
</dbReference>
<keyword evidence="2" id="KW-1185">Reference proteome</keyword>